<evidence type="ECO:0000256" key="2">
    <source>
        <dbReference type="SAM" id="MobiDB-lite"/>
    </source>
</evidence>
<feature type="region of interest" description="Disordered" evidence="2">
    <location>
        <begin position="323"/>
        <end position="346"/>
    </location>
</feature>
<keyword evidence="5" id="KW-1185">Reference proteome</keyword>
<accession>A0A517Q0E7</accession>
<evidence type="ECO:0000313" key="5">
    <source>
        <dbReference type="Proteomes" id="UP000315647"/>
    </source>
</evidence>
<keyword evidence="4" id="KW-0378">Hydrolase</keyword>
<dbReference type="SMART" id="SM00849">
    <property type="entry name" value="Lactamase_B"/>
    <property type="match status" value="1"/>
</dbReference>
<dbReference type="PANTHER" id="PTHR42951:SF4">
    <property type="entry name" value="ACYL-COENZYME A THIOESTERASE MBLAC2"/>
    <property type="match status" value="1"/>
</dbReference>
<reference evidence="4 5" key="1">
    <citation type="submission" date="2019-03" db="EMBL/GenBank/DDBJ databases">
        <title>Deep-cultivation of Planctomycetes and their phenomic and genomic characterization uncovers novel biology.</title>
        <authorList>
            <person name="Wiegand S."/>
            <person name="Jogler M."/>
            <person name="Boedeker C."/>
            <person name="Pinto D."/>
            <person name="Vollmers J."/>
            <person name="Rivas-Marin E."/>
            <person name="Kohn T."/>
            <person name="Peeters S.H."/>
            <person name="Heuer A."/>
            <person name="Rast P."/>
            <person name="Oberbeckmann S."/>
            <person name="Bunk B."/>
            <person name="Jeske O."/>
            <person name="Meyerdierks A."/>
            <person name="Storesund J.E."/>
            <person name="Kallscheuer N."/>
            <person name="Luecker S."/>
            <person name="Lage O.M."/>
            <person name="Pohl T."/>
            <person name="Merkel B.J."/>
            <person name="Hornburger P."/>
            <person name="Mueller R.-W."/>
            <person name="Bruemmer F."/>
            <person name="Labrenz M."/>
            <person name="Spormann A.M."/>
            <person name="Op den Camp H."/>
            <person name="Overmann J."/>
            <person name="Amann R."/>
            <person name="Jetten M.S.M."/>
            <person name="Mascher T."/>
            <person name="Medema M.H."/>
            <person name="Devos D.P."/>
            <person name="Kaster A.-K."/>
            <person name="Ovreas L."/>
            <person name="Rohde M."/>
            <person name="Galperin M.Y."/>
            <person name="Jogler C."/>
        </authorList>
    </citation>
    <scope>NUCLEOTIDE SEQUENCE [LARGE SCALE GENOMIC DNA]</scope>
    <source>
        <strain evidence="4 5">Enr10</strain>
    </source>
</reference>
<feature type="domain" description="Metallo-beta-lactamase" evidence="3">
    <location>
        <begin position="55"/>
        <end position="233"/>
    </location>
</feature>
<dbReference type="Gene3D" id="3.60.15.10">
    <property type="entry name" value="Ribonuclease Z/Hydroxyacylglutathione hydrolase-like"/>
    <property type="match status" value="1"/>
</dbReference>
<organism evidence="4 5">
    <name type="scientific">Gimesia panareensis</name>
    <dbReference type="NCBI Taxonomy" id="2527978"/>
    <lineage>
        <taxon>Bacteria</taxon>
        <taxon>Pseudomonadati</taxon>
        <taxon>Planctomycetota</taxon>
        <taxon>Planctomycetia</taxon>
        <taxon>Planctomycetales</taxon>
        <taxon>Planctomycetaceae</taxon>
        <taxon>Gimesia</taxon>
    </lineage>
</organism>
<proteinExistence type="inferred from homology"/>
<dbReference type="InterPro" id="IPR036866">
    <property type="entry name" value="RibonucZ/Hydroxyglut_hydro"/>
</dbReference>
<dbReference type="PANTHER" id="PTHR42951">
    <property type="entry name" value="METALLO-BETA-LACTAMASE DOMAIN-CONTAINING"/>
    <property type="match status" value="1"/>
</dbReference>
<name>A0A517Q0E7_9PLAN</name>
<feature type="compositionally biased region" description="Low complexity" evidence="2">
    <location>
        <begin position="335"/>
        <end position="346"/>
    </location>
</feature>
<evidence type="ECO:0000256" key="1">
    <source>
        <dbReference type="ARBA" id="ARBA00005250"/>
    </source>
</evidence>
<dbReference type="InterPro" id="IPR001279">
    <property type="entry name" value="Metallo-B-lactamas"/>
</dbReference>
<dbReference type="GO" id="GO:0017001">
    <property type="term" value="P:antibiotic catabolic process"/>
    <property type="evidence" value="ECO:0007669"/>
    <property type="project" value="UniProtKB-ARBA"/>
</dbReference>
<sequence length="346" mass="39494">MISRWLRFLLWQPYALLCRRFPLWPFQVKITRPVEYVTCIQIDNLLTRLLSRFSGGYDYAVCYLVDETLLIDTGFPWARRSLKKTLQELGVVESITTVVNTHYHEDHTGNNDLLVELCGAEVLAHADAVPEIRFPVELRWYRSFLFGPSEIADAHPIGDSIKTEHMRFEVIETPGHCPGHLCLFEPERKILFSGDLYIAADLDSQLGDADGPKWIASLEQVIQLKPEWLFDAHGTVLEGAEAVEQHLRRKLEFLQTIRARVYQFATHAQSIEALTRKVFDRQSLVDFLSFGEGWLSLITGSDFSRSNIVKSFLREKFHTETPETLSTELEKEAGEAAVSAAEAQQP</sequence>
<dbReference type="EMBL" id="CP037421">
    <property type="protein sequence ID" value="QDT25099.1"/>
    <property type="molecule type" value="Genomic_DNA"/>
</dbReference>
<evidence type="ECO:0000313" key="4">
    <source>
        <dbReference type="EMBL" id="QDT25099.1"/>
    </source>
</evidence>
<dbReference type="SUPFAM" id="SSF56281">
    <property type="entry name" value="Metallo-hydrolase/oxidoreductase"/>
    <property type="match status" value="1"/>
</dbReference>
<comment type="similarity">
    <text evidence="1">Belongs to the metallo-beta-lactamase superfamily. Class-B beta-lactamase family.</text>
</comment>
<dbReference type="Proteomes" id="UP000315647">
    <property type="component" value="Chromosome"/>
</dbReference>
<protein>
    <submittedName>
        <fullName evidence="4">Hydroxyacylglutathione hydrolase</fullName>
        <ecNumber evidence="4">3.1.2.6</ecNumber>
    </submittedName>
</protein>
<evidence type="ECO:0000259" key="3">
    <source>
        <dbReference type="SMART" id="SM00849"/>
    </source>
</evidence>
<dbReference type="InterPro" id="IPR050855">
    <property type="entry name" value="NDM-1-like"/>
</dbReference>
<dbReference type="EC" id="3.1.2.6" evidence="4"/>
<dbReference type="RefSeq" id="WP_145447983.1">
    <property type="nucleotide sequence ID" value="NZ_CP037421.1"/>
</dbReference>
<dbReference type="AlphaFoldDB" id="A0A517Q0E7"/>
<dbReference type="Pfam" id="PF00753">
    <property type="entry name" value="Lactamase_B"/>
    <property type="match status" value="1"/>
</dbReference>
<dbReference type="GO" id="GO:0004416">
    <property type="term" value="F:hydroxyacylglutathione hydrolase activity"/>
    <property type="evidence" value="ECO:0007669"/>
    <property type="project" value="UniProtKB-EC"/>
</dbReference>
<gene>
    <name evidence="4" type="primary">gloB_1</name>
    <name evidence="4" type="ORF">Enr10x_03930</name>
</gene>